<dbReference type="EMBL" id="JAERRF010000018">
    <property type="protein sequence ID" value="MBL1100293.1"/>
    <property type="molecule type" value="Genomic_DNA"/>
</dbReference>
<feature type="signal peptide" evidence="1">
    <location>
        <begin position="1"/>
        <end position="29"/>
    </location>
</feature>
<dbReference type="PROSITE" id="PS51257">
    <property type="entry name" value="PROKAR_LIPOPROTEIN"/>
    <property type="match status" value="1"/>
</dbReference>
<dbReference type="RefSeq" id="WP_201878093.1">
    <property type="nucleotide sequence ID" value="NZ_JAERRF010000018.1"/>
</dbReference>
<dbReference type="PANTHER" id="PTHR34351:SF1">
    <property type="entry name" value="SLR1927 PROTEIN"/>
    <property type="match status" value="1"/>
</dbReference>
<feature type="chain" id="PRO_5046308624" evidence="1">
    <location>
        <begin position="30"/>
        <end position="406"/>
    </location>
</feature>
<protein>
    <submittedName>
        <fullName evidence="3">DUF58 domain-containing protein</fullName>
    </submittedName>
</protein>
<name>A0ABS1NJP1_9ACTN</name>
<feature type="domain" description="DUF58" evidence="2">
    <location>
        <begin position="202"/>
        <end position="304"/>
    </location>
</feature>
<dbReference type="InterPro" id="IPR002881">
    <property type="entry name" value="DUF58"/>
</dbReference>
<organism evidence="3 4">
    <name type="scientific">Streptomyces coffeae</name>
    <dbReference type="NCBI Taxonomy" id="621382"/>
    <lineage>
        <taxon>Bacteria</taxon>
        <taxon>Bacillati</taxon>
        <taxon>Actinomycetota</taxon>
        <taxon>Actinomycetes</taxon>
        <taxon>Kitasatosporales</taxon>
        <taxon>Streptomycetaceae</taxon>
        <taxon>Streptomyces</taxon>
    </lineage>
</organism>
<dbReference type="PANTHER" id="PTHR34351">
    <property type="entry name" value="SLR1927 PROTEIN-RELATED"/>
    <property type="match status" value="1"/>
</dbReference>
<comment type="caution">
    <text evidence="3">The sequence shown here is derived from an EMBL/GenBank/DDBJ whole genome shotgun (WGS) entry which is preliminary data.</text>
</comment>
<sequence length="406" mass="42763">MITRTGAAVLAGSLVLALLAWTFASTALAALAGCGALAVAAGRLVLHTTPRIATAPRTPTRQIPRGEPLTATIPVPAVRRRWLPRPTVLVTCSRQPALGAPDGRADTVVAGTVADSAEGAEYHLPLPTDRHGPLVVGPTLVRRSDPLFLFRSDTAVGTPLTVQVLPRVLRVPAAPSRDVTGRDGAARRPGPLGAWELHSLHAYRPGDDVRRIHWPSSARGDTPLVRRDLQPDEHLRHLWLDTHPDAYSTGADFEEAVDTTASLAVDALRRGLAVRLWTSAGRFVHGDSPPGGVTQVLRFLTAVVPTASVGPPGAGRPGRLRSGGPSVESLTVVTGDAPAVSLPSLSARRGRLLVLRLGTARRTPGRSPGRRTTGVADRGTVRYAADAEQALALWSAAFGSGVGRWR</sequence>
<evidence type="ECO:0000259" key="2">
    <source>
        <dbReference type="Pfam" id="PF01882"/>
    </source>
</evidence>
<reference evidence="3 4" key="1">
    <citation type="submission" date="2021-01" db="EMBL/GenBank/DDBJ databases">
        <title>WGS of actinomycetes isolated from Thailand.</title>
        <authorList>
            <person name="Thawai C."/>
        </authorList>
    </citation>
    <scope>NUCLEOTIDE SEQUENCE [LARGE SCALE GENOMIC DNA]</scope>
    <source>
        <strain evidence="3 4">CA1R205</strain>
    </source>
</reference>
<keyword evidence="1" id="KW-0732">Signal</keyword>
<gene>
    <name evidence="3" type="ORF">JK363_27185</name>
</gene>
<evidence type="ECO:0000313" key="4">
    <source>
        <dbReference type="Proteomes" id="UP000634229"/>
    </source>
</evidence>
<evidence type="ECO:0000313" key="3">
    <source>
        <dbReference type="EMBL" id="MBL1100293.1"/>
    </source>
</evidence>
<accession>A0ABS1NJP1</accession>
<proteinExistence type="predicted"/>
<evidence type="ECO:0000256" key="1">
    <source>
        <dbReference type="SAM" id="SignalP"/>
    </source>
</evidence>
<dbReference type="Proteomes" id="UP000634229">
    <property type="component" value="Unassembled WGS sequence"/>
</dbReference>
<dbReference type="Pfam" id="PF01882">
    <property type="entry name" value="DUF58"/>
    <property type="match status" value="1"/>
</dbReference>
<keyword evidence="4" id="KW-1185">Reference proteome</keyword>